<sequence>MVLIKQKFNLDFDNAYIIIIAEKFDSITVNFYFDFNKIYLCRKVLNDFI</sequence>
<gene>
    <name evidence="1" type="ORF">SULYE_0331</name>
</gene>
<dbReference type="Proteomes" id="UP000005540">
    <property type="component" value="Unassembled WGS sequence"/>
</dbReference>
<dbReference type="AlphaFoldDB" id="C4FIE6"/>
<organism evidence="1 2">
    <name type="scientific">Sulfurihydrogenibium yellowstonense SS-5</name>
    <dbReference type="NCBI Taxonomy" id="432331"/>
    <lineage>
        <taxon>Bacteria</taxon>
        <taxon>Pseudomonadati</taxon>
        <taxon>Aquificota</taxon>
        <taxon>Aquificia</taxon>
        <taxon>Aquificales</taxon>
        <taxon>Hydrogenothermaceae</taxon>
        <taxon>Sulfurihydrogenibium</taxon>
    </lineage>
</organism>
<accession>C4FIE6</accession>
<protein>
    <submittedName>
        <fullName evidence="1">Uncharacterized protein</fullName>
    </submittedName>
</protein>
<dbReference type="EMBL" id="ABZS01000020">
    <property type="protein sequence ID" value="EEP61164.1"/>
    <property type="molecule type" value="Genomic_DNA"/>
</dbReference>
<reference evidence="1 2" key="1">
    <citation type="submission" date="2009-04" db="EMBL/GenBank/DDBJ databases">
        <authorList>
            <person name="Reysenbach A.-L."/>
            <person name="Heidelberg J.F."/>
            <person name="Nelson W.C."/>
        </authorList>
    </citation>
    <scope>NUCLEOTIDE SEQUENCE [LARGE SCALE GENOMIC DNA]</scope>
    <source>
        <strain evidence="1 2">SS-5</strain>
    </source>
</reference>
<proteinExistence type="predicted"/>
<evidence type="ECO:0000313" key="2">
    <source>
        <dbReference type="Proteomes" id="UP000005540"/>
    </source>
</evidence>
<keyword evidence="2" id="KW-1185">Reference proteome</keyword>
<comment type="caution">
    <text evidence="1">The sequence shown here is derived from an EMBL/GenBank/DDBJ whole genome shotgun (WGS) entry which is preliminary data.</text>
</comment>
<evidence type="ECO:0000313" key="1">
    <source>
        <dbReference type="EMBL" id="EEP61164.1"/>
    </source>
</evidence>
<name>C4FIE6_9AQUI</name>